<accession>A0A1U9UJ63</accession>
<evidence type="ECO:0000313" key="9">
    <source>
        <dbReference type="EMBL" id="AQV92640.1"/>
    </source>
</evidence>
<keyword evidence="4 7" id="KW-0324">Glycolysis</keyword>
<dbReference type="GO" id="GO:0004347">
    <property type="term" value="F:glucose-6-phosphate isomerase activity"/>
    <property type="evidence" value="ECO:0007669"/>
    <property type="project" value="UniProtKB-UniRule"/>
</dbReference>
<evidence type="ECO:0000256" key="5">
    <source>
        <dbReference type="ARBA" id="ARBA00023235"/>
    </source>
</evidence>
<protein>
    <recommendedName>
        <fullName evidence="7">Glucose-6-phosphate isomerase</fullName>
        <shortName evidence="7">GPI</shortName>
        <ecNumber evidence="7">5.3.1.9</ecNumber>
    </recommendedName>
    <alternativeName>
        <fullName evidence="7">Phosphoglucose isomerase</fullName>
        <shortName evidence="7">PGI</shortName>
    </alternativeName>
    <alternativeName>
        <fullName evidence="7">Phosphohexose isomerase</fullName>
        <shortName evidence="7">PHI</shortName>
    </alternativeName>
</protein>
<dbReference type="InterPro" id="IPR046348">
    <property type="entry name" value="SIS_dom_sf"/>
</dbReference>
<dbReference type="GO" id="GO:0097367">
    <property type="term" value="F:carbohydrate derivative binding"/>
    <property type="evidence" value="ECO:0007669"/>
    <property type="project" value="InterPro"/>
</dbReference>
<dbReference type="EMBL" id="CP017757">
    <property type="protein sequence ID" value="AQV92640.1"/>
    <property type="molecule type" value="Genomic_DNA"/>
</dbReference>
<dbReference type="PANTHER" id="PTHR11469">
    <property type="entry name" value="GLUCOSE-6-PHOSPHATE ISOMERASE"/>
    <property type="match status" value="1"/>
</dbReference>
<evidence type="ECO:0000256" key="8">
    <source>
        <dbReference type="RuleBase" id="RU000612"/>
    </source>
</evidence>
<dbReference type="GO" id="GO:0005829">
    <property type="term" value="C:cytosol"/>
    <property type="evidence" value="ECO:0007669"/>
    <property type="project" value="TreeGrafter"/>
</dbReference>
<dbReference type="PANTHER" id="PTHR11469:SF1">
    <property type="entry name" value="GLUCOSE-6-PHOSPHATE ISOMERASE"/>
    <property type="match status" value="1"/>
</dbReference>
<feature type="active site" evidence="7">
    <location>
        <position position="511"/>
    </location>
</feature>
<dbReference type="InterPro" id="IPR035482">
    <property type="entry name" value="SIS_PGI_2"/>
</dbReference>
<dbReference type="GO" id="GO:0051156">
    <property type="term" value="P:glucose 6-phosphate metabolic process"/>
    <property type="evidence" value="ECO:0007669"/>
    <property type="project" value="TreeGrafter"/>
</dbReference>
<feature type="active site" description="Proton donor" evidence="7">
    <location>
        <position position="349"/>
    </location>
</feature>
<evidence type="ECO:0000256" key="6">
    <source>
        <dbReference type="ARBA" id="ARBA00029321"/>
    </source>
</evidence>
<dbReference type="GO" id="GO:0006096">
    <property type="term" value="P:glycolytic process"/>
    <property type="evidence" value="ECO:0007669"/>
    <property type="project" value="UniProtKB-UniRule"/>
</dbReference>
<dbReference type="AlphaFoldDB" id="A0A1U9UJ63"/>
<evidence type="ECO:0000256" key="7">
    <source>
        <dbReference type="HAMAP-Rule" id="MF_00473"/>
    </source>
</evidence>
<comment type="pathway">
    <text evidence="7">Carbohydrate biosynthesis; gluconeogenesis.</text>
</comment>
<dbReference type="GO" id="GO:0006094">
    <property type="term" value="P:gluconeogenesis"/>
    <property type="evidence" value="ECO:0007669"/>
    <property type="project" value="UniProtKB-UniRule"/>
</dbReference>
<dbReference type="UniPathway" id="UPA00109">
    <property type="reaction ID" value="UER00181"/>
</dbReference>
<dbReference type="InterPro" id="IPR023096">
    <property type="entry name" value="G6P_Isomerase_C"/>
</dbReference>
<dbReference type="HAMAP" id="MF_00473">
    <property type="entry name" value="G6P_isomerase"/>
    <property type="match status" value="1"/>
</dbReference>
<dbReference type="CDD" id="cd05015">
    <property type="entry name" value="SIS_PGI_1"/>
    <property type="match status" value="1"/>
</dbReference>
<dbReference type="PROSITE" id="PS00174">
    <property type="entry name" value="P_GLUCOSE_ISOMERASE_2"/>
    <property type="match status" value="1"/>
</dbReference>
<dbReference type="SUPFAM" id="SSF53697">
    <property type="entry name" value="SIS domain"/>
    <property type="match status" value="1"/>
</dbReference>
<evidence type="ECO:0000313" key="10">
    <source>
        <dbReference type="Proteomes" id="UP000189627"/>
    </source>
</evidence>
<dbReference type="Gene3D" id="1.10.1390.10">
    <property type="match status" value="1"/>
</dbReference>
<dbReference type="GO" id="GO:0048029">
    <property type="term" value="F:monosaccharide binding"/>
    <property type="evidence" value="ECO:0007669"/>
    <property type="project" value="TreeGrafter"/>
</dbReference>
<evidence type="ECO:0000256" key="4">
    <source>
        <dbReference type="ARBA" id="ARBA00023152"/>
    </source>
</evidence>
<dbReference type="NCBIfam" id="NF001211">
    <property type="entry name" value="PRK00179.1"/>
    <property type="match status" value="1"/>
</dbReference>
<evidence type="ECO:0000256" key="2">
    <source>
        <dbReference type="ARBA" id="ARBA00006604"/>
    </source>
</evidence>
<evidence type="ECO:0000256" key="3">
    <source>
        <dbReference type="ARBA" id="ARBA00022432"/>
    </source>
</evidence>
<dbReference type="CDD" id="cd05016">
    <property type="entry name" value="SIS_PGI_2"/>
    <property type="match status" value="1"/>
</dbReference>
<gene>
    <name evidence="7" type="primary">pgi</name>
    <name evidence="9" type="ORF">BJN34_01880</name>
</gene>
<dbReference type="InterPro" id="IPR035476">
    <property type="entry name" value="SIS_PGI_1"/>
</dbReference>
<evidence type="ECO:0000256" key="1">
    <source>
        <dbReference type="ARBA" id="ARBA00004926"/>
    </source>
</evidence>
<dbReference type="InterPro" id="IPR018189">
    <property type="entry name" value="Phosphoglucose_isomerase_CS"/>
</dbReference>
<proteinExistence type="inferred from homology"/>
<dbReference type="EC" id="5.3.1.9" evidence="7"/>
<feature type="active site" evidence="7">
    <location>
        <position position="380"/>
    </location>
</feature>
<keyword evidence="7" id="KW-0963">Cytoplasm</keyword>
<sequence>MRLTERPAWRALAALAAQPLPHLRELVHEPGRGDYARLSAAGIELDFTRQRINRAVHDALLALAQDAGIEAQRDAMLAGEPVNATEGRAVLHVALRGGADAHPPWGSQLAVEIDAELARACDFADAVREGRVRGFGGAPIRHVVSLGIGGSDLGPRMACEALAAHASDAVRLHFVSNPDPAQLYAVLRQADPATTLFFVSSKTFTTHDTLINAASARQWLLDHGCPAQQVPAQFAAITANAARAVAEGYLPQQVFRFWDWVGGRYSLWSAIGLPVMIAAGPHQFRALLDGAHAMDTHFRNAPLARNLPVAMALCGIWNRNFLGAPTQLVAPYAAPLAKLPAYLQQQDMESCGKRVDASGRVVDHATGAIVWGGLGLDGQHAYFQLLHQGTHLVPADLIGTRRCEVPLPQARTHHQLVLANLLAQASALSCGRTQDETLIALSAAGLPPREAARLAPHRTFPGNVPVSLLWLDTLDAASLGALIALYEHKVFVQAAIWGIHAYDQWGVELGKAIASDMQACLARCEVPKEMDPVAAATLASLVG</sequence>
<comment type="catalytic activity">
    <reaction evidence="6 7 8">
        <text>alpha-D-glucose 6-phosphate = beta-D-fructose 6-phosphate</text>
        <dbReference type="Rhea" id="RHEA:11816"/>
        <dbReference type="ChEBI" id="CHEBI:57634"/>
        <dbReference type="ChEBI" id="CHEBI:58225"/>
        <dbReference type="EC" id="5.3.1.9"/>
    </reaction>
</comment>
<reference evidence="10" key="1">
    <citation type="submission" date="2017-02" db="EMBL/GenBank/DDBJ databases">
        <title>Complete genome sequence of Cupriavidus necator strain NH9, a 3-chlorobenzoate degrader.</title>
        <authorList>
            <person name="Moriuchi R."/>
            <person name="Dohra H."/>
            <person name="Ogawa N."/>
        </authorList>
    </citation>
    <scope>NUCLEOTIDE SEQUENCE [LARGE SCALE GENOMIC DNA]</scope>
    <source>
        <strain evidence="10">NH9</strain>
    </source>
</reference>
<dbReference type="Proteomes" id="UP000189627">
    <property type="component" value="Chromosome 1"/>
</dbReference>
<comment type="pathway">
    <text evidence="1 7 8">Carbohydrate degradation; glycolysis; D-glyceraldehyde 3-phosphate and glycerone phosphate from D-glucose: step 2/4.</text>
</comment>
<dbReference type="KEGG" id="cuh:BJN34_01880"/>
<dbReference type="OrthoDB" id="140919at2"/>
<dbReference type="Pfam" id="PF00342">
    <property type="entry name" value="PGI"/>
    <property type="match status" value="1"/>
</dbReference>
<comment type="function">
    <text evidence="7">Catalyzes the reversible isomerization of glucose-6-phosphate to fructose-6-phosphate.</text>
</comment>
<comment type="subcellular location">
    <subcellularLocation>
        <location evidence="7">Cytoplasm</location>
    </subcellularLocation>
</comment>
<keyword evidence="5 7" id="KW-0413">Isomerase</keyword>
<organism evidence="9 10">
    <name type="scientific">Cupriavidus necator</name>
    <name type="common">Alcaligenes eutrophus</name>
    <name type="synonym">Ralstonia eutropha</name>
    <dbReference type="NCBI Taxonomy" id="106590"/>
    <lineage>
        <taxon>Bacteria</taxon>
        <taxon>Pseudomonadati</taxon>
        <taxon>Pseudomonadota</taxon>
        <taxon>Betaproteobacteria</taxon>
        <taxon>Burkholderiales</taxon>
        <taxon>Burkholderiaceae</taxon>
        <taxon>Cupriavidus</taxon>
    </lineage>
</organism>
<comment type="similarity">
    <text evidence="2 7 8">Belongs to the GPI family.</text>
</comment>
<name>A0A1U9UJ63_CUPNE</name>
<dbReference type="UniPathway" id="UPA00138"/>
<dbReference type="InterPro" id="IPR001672">
    <property type="entry name" value="G6P_Isomerase"/>
</dbReference>
<dbReference type="PROSITE" id="PS00765">
    <property type="entry name" value="P_GLUCOSE_ISOMERASE_1"/>
    <property type="match status" value="1"/>
</dbReference>
<dbReference type="PROSITE" id="PS51463">
    <property type="entry name" value="P_GLUCOSE_ISOMERASE_3"/>
    <property type="match status" value="1"/>
</dbReference>
<dbReference type="RefSeq" id="WP_078195106.1">
    <property type="nucleotide sequence ID" value="NZ_CP017757.2"/>
</dbReference>
<dbReference type="PRINTS" id="PR00662">
    <property type="entry name" value="G6PISOMERASE"/>
</dbReference>
<dbReference type="Gene3D" id="3.40.50.10490">
    <property type="entry name" value="Glucose-6-phosphate isomerase like protein, domain 1"/>
    <property type="match status" value="2"/>
</dbReference>
<keyword evidence="3 7" id="KW-0312">Gluconeogenesis</keyword>